<proteinExistence type="inferred from homology"/>
<evidence type="ECO:0000256" key="7">
    <source>
        <dbReference type="PROSITE-ProRule" id="PRU00042"/>
    </source>
</evidence>
<dbReference type="PROSITE" id="PS00028">
    <property type="entry name" value="ZINC_FINGER_C2H2_1"/>
    <property type="match status" value="2"/>
</dbReference>
<dbReference type="Gene3D" id="3.30.160.60">
    <property type="entry name" value="Classic Zinc Finger"/>
    <property type="match status" value="3"/>
</dbReference>
<evidence type="ECO:0000256" key="2">
    <source>
        <dbReference type="ARBA" id="ARBA00022737"/>
    </source>
</evidence>
<dbReference type="OMA" id="ESKFACK"/>
<name>A0A226DYU9_FOLCA</name>
<dbReference type="InterPro" id="IPR036236">
    <property type="entry name" value="Znf_C2H2_sf"/>
</dbReference>
<dbReference type="Pfam" id="PF00096">
    <property type="entry name" value="zf-C2H2"/>
    <property type="match status" value="1"/>
</dbReference>
<dbReference type="InterPro" id="IPR013087">
    <property type="entry name" value="Znf_C2H2_type"/>
</dbReference>
<dbReference type="OrthoDB" id="6432771at2759"/>
<dbReference type="EMBL" id="LNIX01000010">
    <property type="protein sequence ID" value="OXA49907.1"/>
    <property type="molecule type" value="Genomic_DNA"/>
</dbReference>
<comment type="caution">
    <text evidence="10">The sequence shown here is derived from an EMBL/GenBank/DDBJ whole genome shotgun (WGS) entry which is preliminary data.</text>
</comment>
<keyword evidence="4" id="KW-0862">Zinc</keyword>
<dbReference type="SMART" id="SM00355">
    <property type="entry name" value="ZnF_C2H2"/>
    <property type="match status" value="6"/>
</dbReference>
<dbReference type="GO" id="GO:0000981">
    <property type="term" value="F:DNA-binding transcription factor activity, RNA polymerase II-specific"/>
    <property type="evidence" value="ECO:0007669"/>
    <property type="project" value="TreeGrafter"/>
</dbReference>
<reference evidence="10 11" key="1">
    <citation type="submission" date="2015-12" db="EMBL/GenBank/DDBJ databases">
        <title>The genome of Folsomia candida.</title>
        <authorList>
            <person name="Faddeeva A."/>
            <person name="Derks M.F."/>
            <person name="Anvar Y."/>
            <person name="Smit S."/>
            <person name="Van Straalen N."/>
            <person name="Roelofs D."/>
        </authorList>
    </citation>
    <scope>NUCLEOTIDE SEQUENCE [LARGE SCALE GENOMIC DNA]</scope>
    <source>
        <strain evidence="10 11">VU population</strain>
        <tissue evidence="10">Whole body</tissue>
    </source>
</reference>
<dbReference type="Proteomes" id="UP000198287">
    <property type="component" value="Unassembled WGS sequence"/>
</dbReference>
<sequence>MSKDNGLSKNGTRHILQDLLCSTVRLQRTNFLPPTQYDHRFSVKIEGDISSPELRSCSICSESINLRPLALQEMEVLAKFVLSQEQISLILQTDDHPPILCCKICSSVILSLAKLSTQIENITISLRAVISSRNGLFHKLRNESKISAISAKRAHWAIVSYENFIATDNNSPAEQIPQNDDDDQQLTGWIEVEEEFSVKVEPITDNIDDKTGDPTPDPLYEPDTSESEDGDSDSDPVIANSDVKPESKFACKICLPNVTFSRGDHYRRYVENKNIHPDISDSSFARVQARLASKKFACDECDKRFTYLENLLRHMRNKNIHPDISDAEIAAVAKKNFTNCEPFAKPELKFECKICQPNVTFLRYHNYKGHMTDKKIHPPAAIKRAKRLKKKPYPCPKSTKRFTSCYNLNRHKQTFHDLAPFQRKCTLCPEVFNRFFLFERHMRKCHDVPVEASSSKEERHSCAICPNIFSSSSNKTRHVELAHFPDKTSCPYGCETKIVSEAAWVKHLEGCDSPKTSKESEITCRFCPAVFRDILLEIEHRLRVHPKQTCTCSICKARFTRQSILNDHRCPG</sequence>
<evidence type="ECO:0000256" key="1">
    <source>
        <dbReference type="ARBA" id="ARBA00022723"/>
    </source>
</evidence>
<dbReference type="GO" id="GO:0008270">
    <property type="term" value="F:zinc ion binding"/>
    <property type="evidence" value="ECO:0007669"/>
    <property type="project" value="UniProtKB-KW"/>
</dbReference>
<dbReference type="AlphaFoldDB" id="A0A226DYU9"/>
<keyword evidence="2" id="KW-0677">Repeat</keyword>
<keyword evidence="3 7" id="KW-0863">Zinc-finger</keyword>
<feature type="compositionally biased region" description="Acidic residues" evidence="8">
    <location>
        <begin position="223"/>
        <end position="234"/>
    </location>
</feature>
<evidence type="ECO:0000313" key="11">
    <source>
        <dbReference type="Proteomes" id="UP000198287"/>
    </source>
</evidence>
<keyword evidence="1" id="KW-0479">Metal-binding</keyword>
<protein>
    <recommendedName>
        <fullName evidence="9">C2H2-type domain-containing protein</fullName>
    </recommendedName>
</protein>
<organism evidence="10 11">
    <name type="scientific">Folsomia candida</name>
    <name type="common">Springtail</name>
    <dbReference type="NCBI Taxonomy" id="158441"/>
    <lineage>
        <taxon>Eukaryota</taxon>
        <taxon>Metazoa</taxon>
        <taxon>Ecdysozoa</taxon>
        <taxon>Arthropoda</taxon>
        <taxon>Hexapoda</taxon>
        <taxon>Collembola</taxon>
        <taxon>Entomobryomorpha</taxon>
        <taxon>Isotomoidea</taxon>
        <taxon>Isotomidae</taxon>
        <taxon>Proisotominae</taxon>
        <taxon>Folsomia</taxon>
    </lineage>
</organism>
<feature type="domain" description="C2H2-type" evidence="9">
    <location>
        <begin position="296"/>
        <end position="321"/>
    </location>
</feature>
<evidence type="ECO:0000256" key="8">
    <source>
        <dbReference type="SAM" id="MobiDB-lite"/>
    </source>
</evidence>
<dbReference type="PANTHER" id="PTHR24388">
    <property type="entry name" value="ZINC FINGER PROTEIN"/>
    <property type="match status" value="1"/>
</dbReference>
<dbReference type="GO" id="GO:0000978">
    <property type="term" value="F:RNA polymerase II cis-regulatory region sequence-specific DNA binding"/>
    <property type="evidence" value="ECO:0007669"/>
    <property type="project" value="TreeGrafter"/>
</dbReference>
<feature type="domain" description="C2H2-type" evidence="9">
    <location>
        <begin position="460"/>
        <end position="488"/>
    </location>
</feature>
<keyword evidence="5" id="KW-0539">Nucleus</keyword>
<evidence type="ECO:0000256" key="5">
    <source>
        <dbReference type="ARBA" id="ARBA00023242"/>
    </source>
</evidence>
<dbReference type="SUPFAM" id="SSF57667">
    <property type="entry name" value="beta-beta-alpha zinc fingers"/>
    <property type="match status" value="3"/>
</dbReference>
<evidence type="ECO:0000313" key="10">
    <source>
        <dbReference type="EMBL" id="OXA49907.1"/>
    </source>
</evidence>
<feature type="region of interest" description="Disordered" evidence="8">
    <location>
        <begin position="201"/>
        <end position="241"/>
    </location>
</feature>
<evidence type="ECO:0000256" key="6">
    <source>
        <dbReference type="ARBA" id="ARBA00037948"/>
    </source>
</evidence>
<gene>
    <name evidence="10" type="ORF">Fcan01_15563</name>
</gene>
<comment type="similarity">
    <text evidence="6">Belongs to the snail C2H2-type zinc-finger protein family.</text>
</comment>
<evidence type="ECO:0000259" key="9">
    <source>
        <dbReference type="PROSITE" id="PS50157"/>
    </source>
</evidence>
<dbReference type="FunFam" id="3.30.160.60:FF:000100">
    <property type="entry name" value="Zinc finger 45-like"/>
    <property type="match status" value="1"/>
</dbReference>
<dbReference type="PANTHER" id="PTHR24388:SF53">
    <property type="entry name" value="CHORION TRANSCRIPTION FACTOR CF2-RELATED"/>
    <property type="match status" value="1"/>
</dbReference>
<keyword evidence="11" id="KW-1185">Reference proteome</keyword>
<accession>A0A226DYU9</accession>
<dbReference type="PROSITE" id="PS50157">
    <property type="entry name" value="ZINC_FINGER_C2H2_2"/>
    <property type="match status" value="2"/>
</dbReference>
<evidence type="ECO:0000256" key="3">
    <source>
        <dbReference type="ARBA" id="ARBA00022771"/>
    </source>
</evidence>
<evidence type="ECO:0000256" key="4">
    <source>
        <dbReference type="ARBA" id="ARBA00022833"/>
    </source>
</evidence>
<dbReference type="InterPro" id="IPR050527">
    <property type="entry name" value="Snail/Krueppel_Znf"/>
</dbReference>